<accession>A0A2N2EAF6</accession>
<comment type="caution">
    <text evidence="1">The sequence shown here is derived from an EMBL/GenBank/DDBJ whole genome shotgun (WGS) entry which is preliminary data.</text>
</comment>
<organism evidence="1 2">
    <name type="scientific">Candidatus Falkowbacteria bacterium HGW-Falkowbacteria-1</name>
    <dbReference type="NCBI Taxonomy" id="2013768"/>
    <lineage>
        <taxon>Bacteria</taxon>
        <taxon>Candidatus Falkowiibacteriota</taxon>
    </lineage>
</organism>
<protein>
    <submittedName>
        <fullName evidence="1">Uncharacterized protein</fullName>
    </submittedName>
</protein>
<gene>
    <name evidence="1" type="ORF">CVU82_00420</name>
</gene>
<dbReference type="Proteomes" id="UP000233517">
    <property type="component" value="Unassembled WGS sequence"/>
</dbReference>
<dbReference type="AlphaFoldDB" id="A0A2N2EAF6"/>
<proteinExistence type="predicted"/>
<reference evidence="1 2" key="1">
    <citation type="journal article" date="2017" name="ISME J.">
        <title>Potential for microbial H2 and metal transformations associated with novel bacteria and archaea in deep terrestrial subsurface sediments.</title>
        <authorList>
            <person name="Hernsdorf A.W."/>
            <person name="Amano Y."/>
            <person name="Miyakawa K."/>
            <person name="Ise K."/>
            <person name="Suzuki Y."/>
            <person name="Anantharaman K."/>
            <person name="Probst A."/>
            <person name="Burstein D."/>
            <person name="Thomas B.C."/>
            <person name="Banfield J.F."/>
        </authorList>
    </citation>
    <scope>NUCLEOTIDE SEQUENCE [LARGE SCALE GENOMIC DNA]</scope>
    <source>
        <strain evidence="1">HGW-Falkowbacteria-1</strain>
    </source>
</reference>
<name>A0A2N2EAF6_9BACT</name>
<sequence>MDDIKNILQNKTSKQKAPAYQWQDLALKVIQELGVPDFKRGSVFKLCKEKNHAIINQALIDTRELCQGGQKWKYFFKILSPKK</sequence>
<evidence type="ECO:0000313" key="1">
    <source>
        <dbReference type="EMBL" id="PKM91662.1"/>
    </source>
</evidence>
<dbReference type="EMBL" id="PHAI01000001">
    <property type="protein sequence ID" value="PKM91662.1"/>
    <property type="molecule type" value="Genomic_DNA"/>
</dbReference>
<evidence type="ECO:0000313" key="2">
    <source>
        <dbReference type="Proteomes" id="UP000233517"/>
    </source>
</evidence>